<dbReference type="SUPFAM" id="SSF159709">
    <property type="entry name" value="PhnH-like"/>
    <property type="match status" value="1"/>
</dbReference>
<dbReference type="PIRSF" id="PIRSF020680">
    <property type="entry name" value="PhnH"/>
    <property type="match status" value="1"/>
</dbReference>
<dbReference type="InterPro" id="IPR008772">
    <property type="entry name" value="Phosphonate_metab_PhnH"/>
</dbReference>
<dbReference type="Proteomes" id="UP000289411">
    <property type="component" value="Unassembled WGS sequence"/>
</dbReference>
<dbReference type="OrthoDB" id="9814509at2"/>
<reference evidence="1 2" key="1">
    <citation type="submission" date="2018-09" db="EMBL/GenBank/DDBJ databases">
        <authorList>
            <person name="Grouzdev D.S."/>
            <person name="Krutkina M.S."/>
        </authorList>
    </citation>
    <scope>NUCLEOTIDE SEQUENCE [LARGE SCALE GENOMIC DNA]</scope>
    <source>
        <strain evidence="1 2">RmlP001</strain>
    </source>
</reference>
<name>A0A4Q2RHW7_9HYPH</name>
<keyword evidence="1" id="KW-0456">Lyase</keyword>
<protein>
    <submittedName>
        <fullName evidence="1">Phosphonate C-P lyase system protein PhnH</fullName>
    </submittedName>
</protein>
<gene>
    <name evidence="1" type="primary">phnH</name>
    <name evidence="1" type="ORF">D3272_00140</name>
</gene>
<reference evidence="1 2" key="2">
    <citation type="submission" date="2019-02" db="EMBL/GenBank/DDBJ databases">
        <title>'Lichenibacterium ramalinii' gen. nov. sp. nov., 'Lichenibacterium minor' gen. nov. sp. nov.</title>
        <authorList>
            <person name="Pankratov T."/>
        </authorList>
    </citation>
    <scope>NUCLEOTIDE SEQUENCE [LARGE SCALE GENOMIC DNA]</scope>
    <source>
        <strain evidence="1 2">RmlP001</strain>
    </source>
</reference>
<dbReference type="InterPro" id="IPR038058">
    <property type="entry name" value="PhnH-like_sp"/>
</dbReference>
<organism evidence="1 2">
    <name type="scientific">Lichenibacterium ramalinae</name>
    <dbReference type="NCBI Taxonomy" id="2316527"/>
    <lineage>
        <taxon>Bacteria</taxon>
        <taxon>Pseudomonadati</taxon>
        <taxon>Pseudomonadota</taxon>
        <taxon>Alphaproteobacteria</taxon>
        <taxon>Hyphomicrobiales</taxon>
        <taxon>Lichenihabitantaceae</taxon>
        <taxon>Lichenibacterium</taxon>
    </lineage>
</organism>
<proteinExistence type="predicted"/>
<accession>A0A4Q2RHW7</accession>
<sequence>MGAFATTALATAAVAGGFADPVFDAQAVFRLLMGAMAEPGTVADLGARVAAPAPLVPAAAALLAALADGDTPVWMADPAGAGEAAARWLRFQTGAPITEDRAAATFALLPERHDPVGWASFPRGTSDYPDRSATLLLPVRDFAGGDGLVLAGPGIAAERRVAPAGLPEGFAAALAANRAGFPLGVDIVLVCGTAVLALPRSTRVREG</sequence>
<evidence type="ECO:0000313" key="2">
    <source>
        <dbReference type="Proteomes" id="UP000289411"/>
    </source>
</evidence>
<dbReference type="AlphaFoldDB" id="A0A4Q2RHW7"/>
<dbReference type="Pfam" id="PF05845">
    <property type="entry name" value="PhnH"/>
    <property type="match status" value="1"/>
</dbReference>
<dbReference type="GO" id="GO:0019634">
    <property type="term" value="P:organic phosphonate metabolic process"/>
    <property type="evidence" value="ECO:0007669"/>
    <property type="project" value="InterPro"/>
</dbReference>
<dbReference type="NCBIfam" id="TIGR03292">
    <property type="entry name" value="PhnH_redo"/>
    <property type="match status" value="1"/>
</dbReference>
<evidence type="ECO:0000313" key="1">
    <source>
        <dbReference type="EMBL" id="RYB07586.1"/>
    </source>
</evidence>
<keyword evidence="2" id="KW-1185">Reference proteome</keyword>
<dbReference type="GO" id="GO:0016829">
    <property type="term" value="F:lyase activity"/>
    <property type="evidence" value="ECO:0007669"/>
    <property type="project" value="UniProtKB-KW"/>
</dbReference>
<dbReference type="EMBL" id="QYBC01000001">
    <property type="protein sequence ID" value="RYB07586.1"/>
    <property type="molecule type" value="Genomic_DNA"/>
</dbReference>
<dbReference type="RefSeq" id="WP_129217051.1">
    <property type="nucleotide sequence ID" value="NZ_QYBC01000001.1"/>
</dbReference>
<comment type="caution">
    <text evidence="1">The sequence shown here is derived from an EMBL/GenBank/DDBJ whole genome shotgun (WGS) entry which is preliminary data.</text>
</comment>
<dbReference type="Gene3D" id="3.40.50.11310">
    <property type="entry name" value="Bacterial phosphonate metabolism protein PhnH"/>
    <property type="match status" value="1"/>
</dbReference>